<evidence type="ECO:0000313" key="1">
    <source>
        <dbReference type="EMBL" id="EHI56223.1"/>
    </source>
</evidence>
<name>G5GG13_9FIRM</name>
<keyword evidence="2" id="KW-1185">Reference proteome</keyword>
<proteinExistence type="predicted"/>
<protein>
    <submittedName>
        <fullName evidence="1">Uncharacterized protein</fullName>
    </submittedName>
</protein>
<comment type="caution">
    <text evidence="1">The sequence shown here is derived from an EMBL/GenBank/DDBJ whole genome shotgun (WGS) entry which is preliminary data.</text>
</comment>
<gene>
    <name evidence="1" type="ORF">HMPREF9333_00502</name>
</gene>
<dbReference type="RefSeq" id="WP_005539608.1">
    <property type="nucleotide sequence ID" value="NZ_JH378830.1"/>
</dbReference>
<evidence type="ECO:0000313" key="2">
    <source>
        <dbReference type="Proteomes" id="UP000003011"/>
    </source>
</evidence>
<dbReference type="Proteomes" id="UP000003011">
    <property type="component" value="Unassembled WGS sequence"/>
</dbReference>
<organism evidence="1 2">
    <name type="scientific">Johnsonella ignava ATCC 51276</name>
    <dbReference type="NCBI Taxonomy" id="679200"/>
    <lineage>
        <taxon>Bacteria</taxon>
        <taxon>Bacillati</taxon>
        <taxon>Bacillota</taxon>
        <taxon>Clostridia</taxon>
        <taxon>Lachnospirales</taxon>
        <taxon>Lachnospiraceae</taxon>
        <taxon>Johnsonella</taxon>
    </lineage>
</organism>
<reference evidence="1 2" key="1">
    <citation type="submission" date="2011-08" db="EMBL/GenBank/DDBJ databases">
        <title>The Genome Sequence of Johnsonella ignava ATCC 51276.</title>
        <authorList>
            <consortium name="The Broad Institute Genome Sequencing Platform"/>
            <person name="Earl A."/>
            <person name="Ward D."/>
            <person name="Feldgarden M."/>
            <person name="Gevers D."/>
            <person name="Izard J."/>
            <person name="Blanton J.M."/>
            <person name="Baranova O.V."/>
            <person name="Dewhirst F.E."/>
            <person name="Young S.K."/>
            <person name="Zeng Q."/>
            <person name="Gargeya S."/>
            <person name="Fitzgerald M."/>
            <person name="Haas B."/>
            <person name="Abouelleil A."/>
            <person name="Alvarado L."/>
            <person name="Arachchi H.M."/>
            <person name="Berlin A."/>
            <person name="Brown A."/>
            <person name="Chapman S.B."/>
            <person name="Chen Z."/>
            <person name="Dunbar C."/>
            <person name="Freedman E."/>
            <person name="Gearin G."/>
            <person name="Gellesch M."/>
            <person name="Goldberg J."/>
            <person name="Griggs A."/>
            <person name="Gujja S."/>
            <person name="Heiman D."/>
            <person name="Howarth C."/>
            <person name="Larson L."/>
            <person name="Lui A."/>
            <person name="MacDonald P.J.P."/>
            <person name="Montmayeur A."/>
            <person name="Murphy C."/>
            <person name="Neiman D."/>
            <person name="Pearson M."/>
            <person name="Priest M."/>
            <person name="Roberts A."/>
            <person name="Saif S."/>
            <person name="Shea T."/>
            <person name="Shenoy N."/>
            <person name="Sisk P."/>
            <person name="Stolte C."/>
            <person name="Sykes S."/>
            <person name="Wortman J."/>
            <person name="Nusbaum C."/>
            <person name="Birren B."/>
        </authorList>
    </citation>
    <scope>NUCLEOTIDE SEQUENCE [LARGE SCALE GENOMIC DNA]</scope>
    <source>
        <strain evidence="1 2">ATCC 51276</strain>
    </source>
</reference>
<dbReference type="AlphaFoldDB" id="G5GG13"/>
<sequence length="254" mass="29613">MKKIVKPAFALLLIIMGVIVLMKINRTWALNPEQNPDEASELNSEQNLSETSALNSKKNLNVEYFISGIDSDTTYKDLEREIGPVTGTTGCGFVRDYYEVEDLVFLDYWMHALSEKGTVIELMVEDMSENYKGLVMYVEKNFKSTEYIKKLFAEGKIISDVHKIEIKPRQFFDLNDEYTYEDIVNLYGKTHGITDNNRIYYHINSYYVFFPADFSSNQESKLNYIDLYSEDGKFKCRIQYAPQIINHSLNIFYD</sequence>
<dbReference type="HOGENOM" id="CLU_096041_0_0_9"/>
<accession>G5GG13</accession>
<dbReference type="EMBL" id="ACZL01000011">
    <property type="protein sequence ID" value="EHI56223.1"/>
    <property type="molecule type" value="Genomic_DNA"/>
</dbReference>